<protein>
    <recommendedName>
        <fullName evidence="6">Glycoside hydrolase family 127 protein</fullName>
    </recommendedName>
</protein>
<evidence type="ECO:0000313" key="4">
    <source>
        <dbReference type="EMBL" id="ACI19626.1"/>
    </source>
</evidence>
<dbReference type="eggNOG" id="COG3533">
    <property type="taxonomic scope" value="Bacteria"/>
</dbReference>
<sequence length="617" mass="71420">MPNTFLINTTNSPHSKLLPVAVSEVRITKGLLAERMRTIKEVTIPTQYELLEQTQRLFNFRRAAGKAQGDYFGFFFNDTDVYKWVEAASYSLMWEWDDQLDKLLDQVIEEIKSAQDEDGYLDTYFTFEKKKERWTNLKDMHELYCAGHLIQAGIAHHRATGKTNLLEVAIKFADHINSVFGPGKKEGTCGHPEIEMALVELFRETRDYKYLGLARFFIDERGKGLVGGDLYHIDHKPFRDLDEIVGHAVRSLYLNCGATDLYLEIGDRSILEALERLWHSFTERKMYITGGAGARYEGEAFGEDYELPNETAYAETCAAIASFMWNYRMLFAMPEGRFADIMEQTLYNGLLSGISLDGMHYFYVNPLSDNGKHRRQKWFACACCPPNIARLIASLPGYVYTKSYDGIWMHLYTENSAKIEWNNNVIELDVKTNYPWDGDINITVNSNAKFSLFLRIPGWVKEYSILVNNHEEKPEIINRYAKLERNWEKGDRVKLSLNMKPEVIISNPKVKDNVGRVAIKRGPIVYCIEQADNNFPIFDLEIDTEKELKSIYSENLKGLVVIKGKGYIPEKDIWEKNLYLPIEDLRLKRNEVEFTAIPYYAWANREQGPMQVWIRKA</sequence>
<dbReference type="InterPro" id="IPR049046">
    <property type="entry name" value="Beta-AFase-like_GH127_middle"/>
</dbReference>
<evidence type="ECO:0000259" key="2">
    <source>
        <dbReference type="Pfam" id="PF20736"/>
    </source>
</evidence>
<dbReference type="InterPro" id="IPR049049">
    <property type="entry name" value="Beta-AFase-like_GH127_C"/>
</dbReference>
<dbReference type="PANTHER" id="PTHR43465:SF2">
    <property type="entry name" value="DUF1680 DOMAIN PROTEIN (AFU_ORTHOLOGUE AFUA_1G08910)"/>
    <property type="match status" value="1"/>
</dbReference>
<dbReference type="AlphaFoldDB" id="B5YCK4"/>
<dbReference type="EMBL" id="CP001146">
    <property type="protein sequence ID" value="ACI19626.1"/>
    <property type="molecule type" value="Genomic_DNA"/>
</dbReference>
<dbReference type="Pfam" id="PF20737">
    <property type="entry name" value="Glyco_hydro127C"/>
    <property type="match status" value="1"/>
</dbReference>
<dbReference type="STRING" id="309799.DICTH_0380"/>
<accession>B5YCK4</accession>
<feature type="domain" description="Non-reducing end beta-L-arabinofuranosidase-like GH127 middle" evidence="2">
    <location>
        <begin position="407"/>
        <end position="499"/>
    </location>
</feature>
<name>B5YCK4_DICT6</name>
<reference evidence="4 5" key="1">
    <citation type="journal article" date="2014" name="Genome Announc.">
        <title>Complete Genome Sequence of the Extreme Thermophile Dictyoglomus thermophilum H-6-12.</title>
        <authorList>
            <person name="Coil D.A."/>
            <person name="Badger J.H."/>
            <person name="Forberger H.C."/>
            <person name="Riggs F."/>
            <person name="Madupu R."/>
            <person name="Fedorova N."/>
            <person name="Ward N."/>
            <person name="Robb F.T."/>
            <person name="Eisen J.A."/>
        </authorList>
    </citation>
    <scope>NUCLEOTIDE SEQUENCE [LARGE SCALE GENOMIC DNA]</scope>
    <source>
        <strain evidence="5">ATCC 35947 / DSM 3960 / H-6-12</strain>
    </source>
</reference>
<feature type="domain" description="Non-reducing end beta-L-arabinofuranosidase-like GH127 C-terminal" evidence="3">
    <location>
        <begin position="502"/>
        <end position="615"/>
    </location>
</feature>
<dbReference type="HOGENOM" id="CLU_013148_1_0_0"/>
<dbReference type="Proteomes" id="UP000001733">
    <property type="component" value="Chromosome"/>
</dbReference>
<proteinExistence type="predicted"/>
<evidence type="ECO:0000259" key="1">
    <source>
        <dbReference type="Pfam" id="PF07944"/>
    </source>
</evidence>
<keyword evidence="5" id="KW-1185">Reference proteome</keyword>
<dbReference type="PANTHER" id="PTHR43465">
    <property type="entry name" value="DUF1680 DOMAIN PROTEIN (AFU_ORTHOLOGUE AFUA_1G08910)"/>
    <property type="match status" value="1"/>
</dbReference>
<dbReference type="PaxDb" id="309799-DICTH_0380"/>
<dbReference type="SUPFAM" id="SSF48208">
    <property type="entry name" value="Six-hairpin glycosidases"/>
    <property type="match status" value="1"/>
</dbReference>
<feature type="domain" description="Non-reducing end beta-L-arabinofuranosidase-like GH127 catalytic" evidence="1">
    <location>
        <begin position="24"/>
        <end position="396"/>
    </location>
</feature>
<dbReference type="InterPro" id="IPR012878">
    <property type="entry name" value="Beta-AFase-like_GH127_cat"/>
</dbReference>
<organism evidence="4 5">
    <name type="scientific">Dictyoglomus thermophilum (strain ATCC 35947 / DSM 3960 / H-6-12)</name>
    <dbReference type="NCBI Taxonomy" id="309799"/>
    <lineage>
        <taxon>Bacteria</taxon>
        <taxon>Pseudomonadati</taxon>
        <taxon>Dictyoglomota</taxon>
        <taxon>Dictyoglomia</taxon>
        <taxon>Dictyoglomales</taxon>
        <taxon>Dictyoglomaceae</taxon>
        <taxon>Dictyoglomus</taxon>
    </lineage>
</organism>
<evidence type="ECO:0000259" key="3">
    <source>
        <dbReference type="Pfam" id="PF20737"/>
    </source>
</evidence>
<dbReference type="InterPro" id="IPR049174">
    <property type="entry name" value="Beta-AFase-like"/>
</dbReference>
<evidence type="ECO:0000313" key="5">
    <source>
        <dbReference type="Proteomes" id="UP000001733"/>
    </source>
</evidence>
<dbReference type="Pfam" id="PF07944">
    <property type="entry name" value="Beta-AFase-like_GH127_cat"/>
    <property type="match status" value="1"/>
</dbReference>
<dbReference type="KEGG" id="dth:DICTH_0380"/>
<dbReference type="GO" id="GO:0005975">
    <property type="term" value="P:carbohydrate metabolic process"/>
    <property type="evidence" value="ECO:0007669"/>
    <property type="project" value="InterPro"/>
</dbReference>
<dbReference type="InterPro" id="IPR008928">
    <property type="entry name" value="6-hairpin_glycosidase_sf"/>
</dbReference>
<gene>
    <name evidence="4" type="ordered locus">DICTH_0380</name>
</gene>
<dbReference type="Pfam" id="PF20736">
    <property type="entry name" value="Glyco_hydro127M"/>
    <property type="match status" value="1"/>
</dbReference>
<dbReference type="RefSeq" id="WP_012548258.1">
    <property type="nucleotide sequence ID" value="NC_011297.1"/>
</dbReference>
<evidence type="ECO:0008006" key="6">
    <source>
        <dbReference type="Google" id="ProtNLM"/>
    </source>
</evidence>
<dbReference type="OrthoDB" id="9757939at2"/>